<evidence type="ECO:0000313" key="4">
    <source>
        <dbReference type="Proteomes" id="UP001431572"/>
    </source>
</evidence>
<dbReference type="RefSeq" id="WP_341468492.1">
    <property type="nucleotide sequence ID" value="NZ_CP128399.1"/>
</dbReference>
<keyword evidence="1" id="KW-0675">Receptor</keyword>
<sequence>MKMVIAVVQSKDAGTLVDKLVARRYRVTRITTSGGFLRESNATLLIGVEDELVNDVVSIIRATCQTRNRYISPLPPMTEPGGDIYVPNPIEVQVGGATIFVVNVDQYLRI</sequence>
<name>A0A8T7M1Q8_9CHLR</name>
<dbReference type="SUPFAM" id="SSF54913">
    <property type="entry name" value="GlnB-like"/>
    <property type="match status" value="1"/>
</dbReference>
<dbReference type="InterPro" id="IPR015867">
    <property type="entry name" value="N-reg_PII/ATP_PRibTrfase_C"/>
</dbReference>
<dbReference type="EMBL" id="CP128399">
    <property type="protein sequence ID" value="WJW66602.1"/>
    <property type="molecule type" value="Genomic_DNA"/>
</dbReference>
<protein>
    <submittedName>
        <fullName evidence="1">Cyclic-di-AMP receptor</fullName>
    </submittedName>
</protein>
<accession>A0A8T7M1Q8</accession>
<dbReference type="InterPro" id="IPR010375">
    <property type="entry name" value="CdAMP_rec"/>
</dbReference>
<evidence type="ECO:0000313" key="1">
    <source>
        <dbReference type="EMBL" id="NWJ44716.1"/>
    </source>
</evidence>
<dbReference type="EMBL" id="JACATZ010000001">
    <property type="protein sequence ID" value="NWJ44716.1"/>
    <property type="molecule type" value="Genomic_DNA"/>
</dbReference>
<dbReference type="Gene3D" id="3.30.70.120">
    <property type="match status" value="1"/>
</dbReference>
<reference evidence="2" key="2">
    <citation type="journal article" date="2024" name="Nature">
        <title>Anoxygenic phototroph of the Chloroflexota uses a type I reaction centre.</title>
        <authorList>
            <person name="Tsuji J.M."/>
            <person name="Shaw N.A."/>
            <person name="Nagashima S."/>
            <person name="Venkiteswaran J.J."/>
            <person name="Schiff S.L."/>
            <person name="Watanabe T."/>
            <person name="Fukui M."/>
            <person name="Hanada S."/>
            <person name="Tank M."/>
            <person name="Neufeld J.D."/>
        </authorList>
    </citation>
    <scope>NUCLEOTIDE SEQUENCE</scope>
    <source>
        <strain evidence="2">L227-S17</strain>
    </source>
</reference>
<keyword evidence="4" id="KW-1185">Reference proteome</keyword>
<dbReference type="InterPro" id="IPR011322">
    <property type="entry name" value="N-reg_PII-like_a/b"/>
</dbReference>
<proteinExistence type="predicted"/>
<organism evidence="1 3">
    <name type="scientific">Candidatus Chlorohelix allophototropha</name>
    <dbReference type="NCBI Taxonomy" id="3003348"/>
    <lineage>
        <taxon>Bacteria</taxon>
        <taxon>Bacillati</taxon>
        <taxon>Chloroflexota</taxon>
        <taxon>Chloroflexia</taxon>
        <taxon>Candidatus Chloroheliales</taxon>
        <taxon>Candidatus Chloroheliaceae</taxon>
        <taxon>Candidatus Chlorohelix</taxon>
    </lineage>
</organism>
<dbReference type="Proteomes" id="UP001431572">
    <property type="component" value="Chromosome 1"/>
</dbReference>
<evidence type="ECO:0000313" key="2">
    <source>
        <dbReference type="EMBL" id="WJW66602.1"/>
    </source>
</evidence>
<evidence type="ECO:0000313" key="3">
    <source>
        <dbReference type="Proteomes" id="UP000521676"/>
    </source>
</evidence>
<dbReference type="PANTHER" id="PTHR38456:SF1">
    <property type="entry name" value="CYCLIC DI-AMP RECEPTOR A"/>
    <property type="match status" value="1"/>
</dbReference>
<dbReference type="Proteomes" id="UP000521676">
    <property type="component" value="Unassembled WGS sequence"/>
</dbReference>
<gene>
    <name evidence="1" type="ORF">HXX08_02440</name>
    <name evidence="2" type="ORF">OZ401_002408</name>
</gene>
<dbReference type="PANTHER" id="PTHR38456">
    <property type="entry name" value="CYCLIC DI-AMP RECEPTOR A"/>
    <property type="match status" value="1"/>
</dbReference>
<reference evidence="1 3" key="1">
    <citation type="submission" date="2020-06" db="EMBL/GenBank/DDBJ databases">
        <title>Anoxygenic phototrophic Chloroflexota member uses a Type I reaction center.</title>
        <authorList>
            <person name="Tsuji J.M."/>
            <person name="Shaw N.A."/>
            <person name="Nagashima S."/>
            <person name="Venkiteswaran J."/>
            <person name="Schiff S.L."/>
            <person name="Hanada S."/>
            <person name="Tank M."/>
            <person name="Neufeld J.D."/>
        </authorList>
    </citation>
    <scope>NUCLEOTIDE SEQUENCE [LARGE SCALE GENOMIC DNA]</scope>
    <source>
        <strain evidence="1">L227-S17</strain>
    </source>
</reference>
<dbReference type="AlphaFoldDB" id="A0A8T7M1Q8"/>
<dbReference type="Pfam" id="PF06153">
    <property type="entry name" value="CdAMP_rec"/>
    <property type="match status" value="1"/>
</dbReference>